<evidence type="ECO:0000313" key="1">
    <source>
        <dbReference type="EMBL" id="KAH7673846.1"/>
    </source>
</evidence>
<dbReference type="Proteomes" id="UP000827976">
    <property type="component" value="Chromosome 8"/>
</dbReference>
<keyword evidence="2" id="KW-1185">Reference proteome</keyword>
<name>A0ACB7VIC3_DIOAL</name>
<comment type="caution">
    <text evidence="1">The sequence shown here is derived from an EMBL/GenBank/DDBJ whole genome shotgun (WGS) entry which is preliminary data.</text>
</comment>
<protein>
    <submittedName>
        <fullName evidence="1">Cystine-knot cytokine domain-containing protein</fullName>
    </submittedName>
</protein>
<proteinExistence type="predicted"/>
<accession>A0ACB7VIC3</accession>
<dbReference type="EMBL" id="CM037018">
    <property type="protein sequence ID" value="KAH7673846.1"/>
    <property type="molecule type" value="Genomic_DNA"/>
</dbReference>
<reference evidence="2" key="1">
    <citation type="journal article" date="2022" name="Nat. Commun.">
        <title>Chromosome evolution and the genetic basis of agronomically important traits in greater yam.</title>
        <authorList>
            <person name="Bredeson J.V."/>
            <person name="Lyons J.B."/>
            <person name="Oniyinde I.O."/>
            <person name="Okereke N.R."/>
            <person name="Kolade O."/>
            <person name="Nnabue I."/>
            <person name="Nwadili C.O."/>
            <person name="Hribova E."/>
            <person name="Parker M."/>
            <person name="Nwogha J."/>
            <person name="Shu S."/>
            <person name="Carlson J."/>
            <person name="Kariba R."/>
            <person name="Muthemba S."/>
            <person name="Knop K."/>
            <person name="Barton G.J."/>
            <person name="Sherwood A.V."/>
            <person name="Lopez-Montes A."/>
            <person name="Asiedu R."/>
            <person name="Jamnadass R."/>
            <person name="Muchugi A."/>
            <person name="Goodstein D."/>
            <person name="Egesi C.N."/>
            <person name="Featherston J."/>
            <person name="Asfaw A."/>
            <person name="Simpson G.G."/>
            <person name="Dolezel J."/>
            <person name="Hendre P.S."/>
            <person name="Van Deynze A."/>
            <person name="Kumar P.L."/>
            <person name="Obidiegwu J.E."/>
            <person name="Bhattacharjee R."/>
            <person name="Rokhsar D.S."/>
        </authorList>
    </citation>
    <scope>NUCLEOTIDE SEQUENCE [LARGE SCALE GENOMIC DNA]</scope>
    <source>
        <strain evidence="2">cv. TDa95/00328</strain>
    </source>
</reference>
<organism evidence="1 2">
    <name type="scientific">Dioscorea alata</name>
    <name type="common">Purple yam</name>
    <dbReference type="NCBI Taxonomy" id="55571"/>
    <lineage>
        <taxon>Eukaryota</taxon>
        <taxon>Viridiplantae</taxon>
        <taxon>Streptophyta</taxon>
        <taxon>Embryophyta</taxon>
        <taxon>Tracheophyta</taxon>
        <taxon>Spermatophyta</taxon>
        <taxon>Magnoliopsida</taxon>
        <taxon>Liliopsida</taxon>
        <taxon>Dioscoreales</taxon>
        <taxon>Dioscoreaceae</taxon>
        <taxon>Dioscorea</taxon>
    </lineage>
</organism>
<evidence type="ECO:0000313" key="2">
    <source>
        <dbReference type="Proteomes" id="UP000827976"/>
    </source>
</evidence>
<gene>
    <name evidence="1" type="ORF">IHE45_08G033700</name>
</gene>
<sequence>MDPNGPSLWQKLWRLKILPKANDFMWREMSRCLPTKVRLLSKHISVEATCCFCREIQESDVNVFWECSYAKECRHLVAATWQIPSPASITEIISAVFQQSSLQQCETFVMICWAIWKQRNKRLGKDKSSLASSIVNTTNNYLHSWQVANMVRDRRVVVLGNDVLVIWSPPPPRWLKMNTNSSMNISRNRTGLSWIMRRSDHSIVASSGVPIPMWMDVHLAEAMAIR</sequence>